<dbReference type="EMBL" id="JAIVGD010000013">
    <property type="protein sequence ID" value="KAH0761978.1"/>
    <property type="molecule type" value="Genomic_DNA"/>
</dbReference>
<comment type="caution">
    <text evidence="1">The sequence shown here is derived from an EMBL/GenBank/DDBJ whole genome shotgun (WGS) entry which is preliminary data.</text>
</comment>
<evidence type="ECO:0000313" key="1">
    <source>
        <dbReference type="EMBL" id="KAH0761978.1"/>
    </source>
</evidence>
<proteinExistence type="predicted"/>
<keyword evidence="2" id="KW-1185">Reference proteome</keyword>
<dbReference type="Proteomes" id="UP000826656">
    <property type="component" value="Unassembled WGS sequence"/>
</dbReference>
<reference evidence="1 2" key="1">
    <citation type="journal article" date="2021" name="bioRxiv">
        <title>Chromosome-scale and haplotype-resolved genome assembly of a tetraploid potato cultivar.</title>
        <authorList>
            <person name="Sun H."/>
            <person name="Jiao W.-B."/>
            <person name="Krause K."/>
            <person name="Campoy J.A."/>
            <person name="Goel M."/>
            <person name="Folz-Donahue K."/>
            <person name="Kukat C."/>
            <person name="Huettel B."/>
            <person name="Schneeberger K."/>
        </authorList>
    </citation>
    <scope>NUCLEOTIDE SEQUENCE [LARGE SCALE GENOMIC DNA]</scope>
    <source>
        <strain evidence="1">SolTubOtavaFocal</strain>
        <tissue evidence="1">Leaves</tissue>
    </source>
</reference>
<protein>
    <recommendedName>
        <fullName evidence="3">RNase H type-1 domain-containing protein</fullName>
    </recommendedName>
</protein>
<organism evidence="1 2">
    <name type="scientific">Solanum tuberosum</name>
    <name type="common">Potato</name>
    <dbReference type="NCBI Taxonomy" id="4113"/>
    <lineage>
        <taxon>Eukaryota</taxon>
        <taxon>Viridiplantae</taxon>
        <taxon>Streptophyta</taxon>
        <taxon>Embryophyta</taxon>
        <taxon>Tracheophyta</taxon>
        <taxon>Spermatophyta</taxon>
        <taxon>Magnoliopsida</taxon>
        <taxon>eudicotyledons</taxon>
        <taxon>Gunneridae</taxon>
        <taxon>Pentapetalae</taxon>
        <taxon>asterids</taxon>
        <taxon>lamiids</taxon>
        <taxon>Solanales</taxon>
        <taxon>Solanaceae</taxon>
        <taxon>Solanoideae</taxon>
        <taxon>Solaneae</taxon>
        <taxon>Solanum</taxon>
    </lineage>
</organism>
<accession>A0ABQ7VF38</accession>
<evidence type="ECO:0000313" key="2">
    <source>
        <dbReference type="Proteomes" id="UP000826656"/>
    </source>
</evidence>
<sequence>MDKPQLKIKGVVEDILQVVAKMNYEVNHCHREVNQIADALAKHVISNEAHMYHDWRDIPKLTVGSYQLDQMQMPSIRKVN</sequence>
<name>A0ABQ7VF38_SOLTU</name>
<gene>
    <name evidence="1" type="ORF">KY290_018051</name>
</gene>
<evidence type="ECO:0008006" key="3">
    <source>
        <dbReference type="Google" id="ProtNLM"/>
    </source>
</evidence>